<organism evidence="1 2">
    <name type="scientific">Rhododendron molle</name>
    <name type="common">Chinese azalea</name>
    <name type="synonym">Azalea mollis</name>
    <dbReference type="NCBI Taxonomy" id="49168"/>
    <lineage>
        <taxon>Eukaryota</taxon>
        <taxon>Viridiplantae</taxon>
        <taxon>Streptophyta</taxon>
        <taxon>Embryophyta</taxon>
        <taxon>Tracheophyta</taxon>
        <taxon>Spermatophyta</taxon>
        <taxon>Magnoliopsida</taxon>
        <taxon>eudicotyledons</taxon>
        <taxon>Gunneridae</taxon>
        <taxon>Pentapetalae</taxon>
        <taxon>asterids</taxon>
        <taxon>Ericales</taxon>
        <taxon>Ericaceae</taxon>
        <taxon>Ericoideae</taxon>
        <taxon>Rhodoreae</taxon>
        <taxon>Rhododendron</taxon>
    </lineage>
</organism>
<proteinExistence type="predicted"/>
<evidence type="ECO:0000313" key="2">
    <source>
        <dbReference type="Proteomes" id="UP001062846"/>
    </source>
</evidence>
<keyword evidence="2" id="KW-1185">Reference proteome</keyword>
<accession>A0ACC0Q515</accession>
<dbReference type="Proteomes" id="UP001062846">
    <property type="component" value="Chromosome 1"/>
</dbReference>
<protein>
    <submittedName>
        <fullName evidence="1">Uncharacterized protein</fullName>
    </submittedName>
</protein>
<dbReference type="EMBL" id="CM046388">
    <property type="protein sequence ID" value="KAI8572554.1"/>
    <property type="molecule type" value="Genomic_DNA"/>
</dbReference>
<name>A0ACC0Q515_RHOML</name>
<comment type="caution">
    <text evidence="1">The sequence shown here is derived from an EMBL/GenBank/DDBJ whole genome shotgun (WGS) entry which is preliminary data.</text>
</comment>
<sequence>MVGPQPVSCLISLLRLSLIFLVDPSQIKGVGLGLSLKIEKTCSCLQERNGSTFSDCQARSASTPTLFCFAFRLVFNPELRKAALRIRPFNNRGLFSSQGLRIFRVFLSMKAKPSHSKKKWLKRLQDNQGRGHSRRYADNQGRGHSRRKAKVMYSQLEIILLVGLLNVLCIIDQKGPQQLCSGWVSLHTHTQFQLLCLRSWMLRLVHPGHSVVKRCSVVSREDAKEMQLHDLMVEKLPVMVNVPENIKRSIVPQDLLGTSSSWRILRRYTKFSGTSERVALDLAHDALTSVAFTQDYIPTIFLKNPTRGSRRTQRRFEPLIS</sequence>
<evidence type="ECO:0000313" key="1">
    <source>
        <dbReference type="EMBL" id="KAI8572554.1"/>
    </source>
</evidence>
<gene>
    <name evidence="1" type="ORF">RHMOL_Rhmol01G0208700</name>
</gene>
<reference evidence="1" key="1">
    <citation type="submission" date="2022-02" db="EMBL/GenBank/DDBJ databases">
        <title>Plant Genome Project.</title>
        <authorList>
            <person name="Zhang R.-G."/>
        </authorList>
    </citation>
    <scope>NUCLEOTIDE SEQUENCE</scope>
    <source>
        <strain evidence="1">AT1</strain>
    </source>
</reference>